<dbReference type="GO" id="GO:0004601">
    <property type="term" value="F:peroxidase activity"/>
    <property type="evidence" value="ECO:0007669"/>
    <property type="project" value="UniProtKB-KW"/>
</dbReference>
<evidence type="ECO:0000313" key="8">
    <source>
        <dbReference type="EMBL" id="GAL84833.1"/>
    </source>
</evidence>
<feature type="domain" description="Dyp-type peroxidase C-terminal" evidence="7">
    <location>
        <begin position="238"/>
        <end position="403"/>
    </location>
</feature>
<evidence type="ECO:0000256" key="1">
    <source>
        <dbReference type="ARBA" id="ARBA00001970"/>
    </source>
</evidence>
<evidence type="ECO:0000256" key="3">
    <source>
        <dbReference type="ARBA" id="ARBA00022723"/>
    </source>
</evidence>
<reference evidence="8 9" key="1">
    <citation type="submission" date="2014-09" db="EMBL/GenBank/DDBJ databases">
        <title>Sporocytophaga myxococcoides PG-01 genome sequencing.</title>
        <authorList>
            <person name="Liu L."/>
            <person name="Gao P.J."/>
            <person name="Chen G.J."/>
            <person name="Wang L.S."/>
        </authorList>
    </citation>
    <scope>NUCLEOTIDE SEQUENCE [LARGE SCALE GENOMIC DNA]</scope>
    <source>
        <strain evidence="8 9">PG-01</strain>
    </source>
</reference>
<dbReference type="PANTHER" id="PTHR30521">
    <property type="entry name" value="DEFERROCHELATASE/PEROXIDASE"/>
    <property type="match status" value="1"/>
</dbReference>
<comment type="cofactor">
    <cofactor evidence="1">
        <name>heme b</name>
        <dbReference type="ChEBI" id="CHEBI:60344"/>
    </cofactor>
</comment>
<dbReference type="PANTHER" id="PTHR30521:SF5">
    <property type="entry name" value="BLR4509 PROTEIN"/>
    <property type="match status" value="1"/>
</dbReference>
<keyword evidence="3" id="KW-0479">Metal-binding</keyword>
<dbReference type="Proteomes" id="UP000030185">
    <property type="component" value="Unassembled WGS sequence"/>
</dbReference>
<dbReference type="STRING" id="153721.MYP_2061"/>
<dbReference type="OrthoDB" id="9781066at2"/>
<protein>
    <recommendedName>
        <fullName evidence="7">Dyp-type peroxidase C-terminal domain-containing protein</fullName>
    </recommendedName>
</protein>
<dbReference type="InterPro" id="IPR011008">
    <property type="entry name" value="Dimeric_a/b-barrel"/>
</dbReference>
<dbReference type="PROSITE" id="PS51404">
    <property type="entry name" value="DYP_PEROXIDASE"/>
    <property type="match status" value="1"/>
</dbReference>
<evidence type="ECO:0000256" key="6">
    <source>
        <dbReference type="SAM" id="MobiDB-lite"/>
    </source>
</evidence>
<accession>A0A098LFI1</accession>
<dbReference type="NCBIfam" id="TIGR01413">
    <property type="entry name" value="Dyp_perox_fam"/>
    <property type="match status" value="1"/>
</dbReference>
<evidence type="ECO:0000256" key="2">
    <source>
        <dbReference type="ARBA" id="ARBA00022559"/>
    </source>
</evidence>
<sequence length="473" mass="53685">MVRNIEFNDIQGLIVRGYSELPASCFLLLNITDVAKARQWLGVISEEITDGISKPTQRAVQVAFTYTGIKKLGMDEASLRSFAREFKEGMTADHRKRVLGDLGESDTIKWQWGGPANEEVHIMLMLYYSLDKNLEDDCAIQVSKLDGVRLIQRLDSNLSIFQKRKEHFGFQDGISQPLIKGFSKQGDPRFMVEPGEFILGYQNEYHKLPDSPWVSGDGIPYNLLPLLKDGSNNYDFGKNGTYMVFRQISQDVLKFWKFMEDATCEGGSDEEKRVRLASKMMGRWPSGAPLVKCPERDNPALGQDNSFEFYHADRDGFKCPIGSHVRRSNPRNSKGPTPEESDLINKRHKILRRGRPYGTYIESFDPAEIVAHPEVAKDRGLHFICFNTSLSRQFEFIQDTWINSSKFQGLYNDPDPISGNPLGRCKSETGTFTIQAEPVRERIKDVPAFTKVIGGSYFFMPGIKAVKYLASIR</sequence>
<keyword evidence="9" id="KW-1185">Reference proteome</keyword>
<dbReference type="Pfam" id="PF20628">
    <property type="entry name" value="Dyp_perox_C"/>
    <property type="match status" value="1"/>
</dbReference>
<evidence type="ECO:0000313" key="9">
    <source>
        <dbReference type="Proteomes" id="UP000030185"/>
    </source>
</evidence>
<dbReference type="EMBL" id="BBLT01000003">
    <property type="protein sequence ID" value="GAL84833.1"/>
    <property type="molecule type" value="Genomic_DNA"/>
</dbReference>
<dbReference type="eggNOG" id="COG2837">
    <property type="taxonomic scope" value="Bacteria"/>
</dbReference>
<keyword evidence="5" id="KW-0408">Iron</keyword>
<dbReference type="SUPFAM" id="SSF54909">
    <property type="entry name" value="Dimeric alpha+beta barrel"/>
    <property type="match status" value="1"/>
</dbReference>
<organism evidence="8 9">
    <name type="scientific">Sporocytophaga myxococcoides</name>
    <dbReference type="NCBI Taxonomy" id="153721"/>
    <lineage>
        <taxon>Bacteria</taxon>
        <taxon>Pseudomonadati</taxon>
        <taxon>Bacteroidota</taxon>
        <taxon>Cytophagia</taxon>
        <taxon>Cytophagales</taxon>
        <taxon>Cytophagaceae</taxon>
        <taxon>Sporocytophaga</taxon>
    </lineage>
</organism>
<dbReference type="RefSeq" id="WP_045462282.1">
    <property type="nucleotide sequence ID" value="NZ_BBLT01000003.1"/>
</dbReference>
<comment type="caution">
    <text evidence="8">The sequence shown here is derived from an EMBL/GenBank/DDBJ whole genome shotgun (WGS) entry which is preliminary data.</text>
</comment>
<name>A0A098LFI1_9BACT</name>
<dbReference type="GO" id="GO:0005829">
    <property type="term" value="C:cytosol"/>
    <property type="evidence" value="ECO:0007669"/>
    <property type="project" value="TreeGrafter"/>
</dbReference>
<dbReference type="GO" id="GO:0020037">
    <property type="term" value="F:heme binding"/>
    <property type="evidence" value="ECO:0007669"/>
    <property type="project" value="InterPro"/>
</dbReference>
<gene>
    <name evidence="8" type="ORF">MYP_2061</name>
</gene>
<feature type="region of interest" description="Disordered" evidence="6">
    <location>
        <begin position="321"/>
        <end position="345"/>
    </location>
</feature>
<dbReference type="InterPro" id="IPR006314">
    <property type="entry name" value="Dyp_peroxidase"/>
</dbReference>
<evidence type="ECO:0000256" key="4">
    <source>
        <dbReference type="ARBA" id="ARBA00023002"/>
    </source>
</evidence>
<keyword evidence="2" id="KW-0575">Peroxidase</keyword>
<evidence type="ECO:0000256" key="5">
    <source>
        <dbReference type="ARBA" id="ARBA00023004"/>
    </source>
</evidence>
<dbReference type="InterPro" id="IPR048328">
    <property type="entry name" value="Dyp_perox_C"/>
</dbReference>
<proteinExistence type="predicted"/>
<keyword evidence="4" id="KW-0560">Oxidoreductase</keyword>
<evidence type="ECO:0000259" key="7">
    <source>
        <dbReference type="Pfam" id="PF20628"/>
    </source>
</evidence>
<dbReference type="AlphaFoldDB" id="A0A098LFI1"/>
<dbReference type="GO" id="GO:0046872">
    <property type="term" value="F:metal ion binding"/>
    <property type="evidence" value="ECO:0007669"/>
    <property type="project" value="UniProtKB-KW"/>
</dbReference>